<dbReference type="GO" id="GO:0004673">
    <property type="term" value="F:protein histidine kinase activity"/>
    <property type="evidence" value="ECO:0007669"/>
    <property type="project" value="UniProtKB-EC"/>
</dbReference>
<evidence type="ECO:0000259" key="8">
    <source>
        <dbReference type="PROSITE" id="PS50110"/>
    </source>
</evidence>
<dbReference type="PANTHER" id="PTHR43304:SF1">
    <property type="entry name" value="PAC DOMAIN-CONTAINING PROTEIN"/>
    <property type="match status" value="1"/>
</dbReference>
<evidence type="ECO:0000256" key="4">
    <source>
        <dbReference type="ARBA" id="ARBA00022679"/>
    </source>
</evidence>
<sequence>MTGGGFGDGVLHPRNEGRIRVLHVDDDVQFRDLTKTFLEQLRDEFEVTSFADPTIAIEHVDEFDCVVSDYQMPDVDGLDFLSLVREHDDSIPFVLFTGQGSEEIASEAISAGVTDYIQKEGSRDQYEVLANRIENVVARHRSEQRLRDSERRYRELADASPVPMGIHVPDDGIIYVNDAAVEFFGADSAEAVLGRSPISLMHPDDRSTVAERIGSLFEDGEALPGEPERFVGLDGEVRTGIVSAVPTTVEGRTAAHVVVNDISSYLDAKARISAQQSLVQTIIDTLDDMVYVFEDDRLIRWNERVAEVTGYDDAALASMSPLDFVAAADIEDAAAYVERISEDGRATGTFELETADGDRRPFEFEGFCVEADGTEFRVGIAREPRSEDRRLEEYRKLVEAVGDPMYLLDDEGTIETANEAMADILGISKQAVIGEHASSFMTDGDFVCGTALVSEVLSDPDRTSGTYEFTVARPDGGRIAVEDNVTPLLDERGNYVGSVGVIRDISERKRRENELERQNERLDEFASVLSHDLRNPLNVAQATVENMASDSEDRGGQLDVLRESHQRMADIVEDALTLAREGASVTEPTETRLDEVAGAAVSGVDTAGHAVEVRADATIVADEPRLQRLLENLVRNAVEHGGATVRIDASTDPETGMVTVSVADDGPGIPESEESSVFDSGYTNSETGTGFGLAIVRQLAEAHGWSVTVEESELGGARIEIAGVTPA</sequence>
<reference evidence="11 12" key="1">
    <citation type="journal article" date="2019" name="Int. J. Syst. Evol. Microbiol.">
        <title>The Global Catalogue of Microorganisms (GCM) 10K type strain sequencing project: providing services to taxonomists for standard genome sequencing and annotation.</title>
        <authorList>
            <consortium name="The Broad Institute Genomics Platform"/>
            <consortium name="The Broad Institute Genome Sequencing Center for Infectious Disease"/>
            <person name="Wu L."/>
            <person name="Ma J."/>
        </authorList>
    </citation>
    <scope>NUCLEOTIDE SEQUENCE [LARGE SCALE GENOMIC DNA]</scope>
    <source>
        <strain evidence="11 12">CGMCC 1.10390</strain>
    </source>
</reference>
<feature type="domain" description="PAS" evidence="9">
    <location>
        <begin position="390"/>
        <end position="435"/>
    </location>
</feature>
<dbReference type="InterPro" id="IPR000014">
    <property type="entry name" value="PAS"/>
</dbReference>
<dbReference type="Proteomes" id="UP001597034">
    <property type="component" value="Unassembled WGS sequence"/>
</dbReference>
<dbReference type="Gene3D" id="3.30.565.10">
    <property type="entry name" value="Histidine kinase-like ATPase, C-terminal domain"/>
    <property type="match status" value="1"/>
</dbReference>
<evidence type="ECO:0000256" key="5">
    <source>
        <dbReference type="ARBA" id="ARBA00022777"/>
    </source>
</evidence>
<dbReference type="SUPFAM" id="SSF47384">
    <property type="entry name" value="Homodimeric domain of signal transducing histidine kinase"/>
    <property type="match status" value="1"/>
</dbReference>
<dbReference type="InterPro" id="IPR004358">
    <property type="entry name" value="Sig_transdc_His_kin-like_C"/>
</dbReference>
<dbReference type="InterPro" id="IPR011006">
    <property type="entry name" value="CheY-like_superfamily"/>
</dbReference>
<evidence type="ECO:0000313" key="12">
    <source>
        <dbReference type="Proteomes" id="UP001597034"/>
    </source>
</evidence>
<name>A0ABD6DHL0_9EURY</name>
<evidence type="ECO:0000259" key="10">
    <source>
        <dbReference type="PROSITE" id="PS50113"/>
    </source>
</evidence>
<dbReference type="PANTHER" id="PTHR43304">
    <property type="entry name" value="PHYTOCHROME-LIKE PROTEIN CPH1"/>
    <property type="match status" value="1"/>
</dbReference>
<dbReference type="PROSITE" id="PS50109">
    <property type="entry name" value="HIS_KIN"/>
    <property type="match status" value="1"/>
</dbReference>
<dbReference type="SMART" id="SM00091">
    <property type="entry name" value="PAS"/>
    <property type="match status" value="3"/>
</dbReference>
<feature type="domain" description="PAC" evidence="10">
    <location>
        <begin position="465"/>
        <end position="517"/>
    </location>
</feature>
<dbReference type="SMART" id="SM00388">
    <property type="entry name" value="HisKA"/>
    <property type="match status" value="1"/>
</dbReference>
<evidence type="ECO:0000256" key="6">
    <source>
        <dbReference type="PROSITE-ProRule" id="PRU00169"/>
    </source>
</evidence>
<gene>
    <name evidence="11" type="ORF">ACFSBL_07960</name>
</gene>
<accession>A0ABD6DHL0</accession>
<dbReference type="PROSITE" id="PS50113">
    <property type="entry name" value="PAC"/>
    <property type="match status" value="1"/>
</dbReference>
<dbReference type="Pfam" id="PF00512">
    <property type="entry name" value="HisKA"/>
    <property type="match status" value="1"/>
</dbReference>
<dbReference type="SUPFAM" id="SSF52172">
    <property type="entry name" value="CheY-like"/>
    <property type="match status" value="1"/>
</dbReference>
<dbReference type="CDD" id="cd00156">
    <property type="entry name" value="REC"/>
    <property type="match status" value="1"/>
</dbReference>
<dbReference type="InterPro" id="IPR001610">
    <property type="entry name" value="PAC"/>
</dbReference>
<dbReference type="InterPro" id="IPR001789">
    <property type="entry name" value="Sig_transdc_resp-reg_receiver"/>
</dbReference>
<dbReference type="Gene3D" id="3.30.450.20">
    <property type="entry name" value="PAS domain"/>
    <property type="match status" value="3"/>
</dbReference>
<evidence type="ECO:0000259" key="9">
    <source>
        <dbReference type="PROSITE" id="PS50112"/>
    </source>
</evidence>
<dbReference type="PRINTS" id="PR00344">
    <property type="entry name" value="BCTRLSENSOR"/>
</dbReference>
<dbReference type="SMART" id="SM00448">
    <property type="entry name" value="REC"/>
    <property type="match status" value="1"/>
</dbReference>
<evidence type="ECO:0000259" key="7">
    <source>
        <dbReference type="PROSITE" id="PS50109"/>
    </source>
</evidence>
<dbReference type="InterPro" id="IPR003661">
    <property type="entry name" value="HisK_dim/P_dom"/>
</dbReference>
<evidence type="ECO:0000256" key="2">
    <source>
        <dbReference type="ARBA" id="ARBA00012438"/>
    </source>
</evidence>
<dbReference type="InterPro" id="IPR000700">
    <property type="entry name" value="PAS-assoc_C"/>
</dbReference>
<dbReference type="EC" id="2.7.13.3" evidence="2"/>
<dbReference type="InterPro" id="IPR035965">
    <property type="entry name" value="PAS-like_dom_sf"/>
</dbReference>
<dbReference type="RefSeq" id="WP_256398871.1">
    <property type="nucleotide sequence ID" value="NZ_JANHJR010000001.1"/>
</dbReference>
<protein>
    <recommendedName>
        <fullName evidence="2">histidine kinase</fullName>
        <ecNumber evidence="2">2.7.13.3</ecNumber>
    </recommendedName>
</protein>
<comment type="catalytic activity">
    <reaction evidence="1">
        <text>ATP + protein L-histidine = ADP + protein N-phospho-L-histidine.</text>
        <dbReference type="EC" id="2.7.13.3"/>
    </reaction>
</comment>
<dbReference type="PROSITE" id="PS50112">
    <property type="entry name" value="PAS"/>
    <property type="match status" value="2"/>
</dbReference>
<keyword evidence="12" id="KW-1185">Reference proteome</keyword>
<dbReference type="NCBIfam" id="TIGR00229">
    <property type="entry name" value="sensory_box"/>
    <property type="match status" value="3"/>
</dbReference>
<comment type="caution">
    <text evidence="11">The sequence shown here is derived from an EMBL/GenBank/DDBJ whole genome shotgun (WGS) entry which is preliminary data.</text>
</comment>
<dbReference type="SUPFAM" id="SSF55785">
    <property type="entry name" value="PYP-like sensor domain (PAS domain)"/>
    <property type="match status" value="3"/>
</dbReference>
<dbReference type="InterPro" id="IPR036890">
    <property type="entry name" value="HATPase_C_sf"/>
</dbReference>
<dbReference type="Gene3D" id="1.10.287.130">
    <property type="match status" value="1"/>
</dbReference>
<dbReference type="Pfam" id="PF13188">
    <property type="entry name" value="PAS_8"/>
    <property type="match status" value="1"/>
</dbReference>
<dbReference type="Pfam" id="PF08448">
    <property type="entry name" value="PAS_4"/>
    <property type="match status" value="1"/>
</dbReference>
<dbReference type="InterPro" id="IPR013656">
    <property type="entry name" value="PAS_4"/>
</dbReference>
<dbReference type="SUPFAM" id="SSF55874">
    <property type="entry name" value="ATPase domain of HSP90 chaperone/DNA topoisomerase II/histidine kinase"/>
    <property type="match status" value="1"/>
</dbReference>
<dbReference type="EMBL" id="JBHUDO010000002">
    <property type="protein sequence ID" value="MFD1645613.1"/>
    <property type="molecule type" value="Genomic_DNA"/>
</dbReference>
<proteinExistence type="predicted"/>
<dbReference type="Pfam" id="PF00072">
    <property type="entry name" value="Response_reg"/>
    <property type="match status" value="1"/>
</dbReference>
<dbReference type="PROSITE" id="PS50110">
    <property type="entry name" value="RESPONSE_REGULATORY"/>
    <property type="match status" value="1"/>
</dbReference>
<feature type="modified residue" description="4-aspartylphosphate" evidence="6">
    <location>
        <position position="69"/>
    </location>
</feature>
<dbReference type="InterPro" id="IPR003594">
    <property type="entry name" value="HATPase_dom"/>
</dbReference>
<organism evidence="11 12">
    <name type="scientific">Haloarchaeobius litoreus</name>
    <dbReference type="NCBI Taxonomy" id="755306"/>
    <lineage>
        <taxon>Archaea</taxon>
        <taxon>Methanobacteriati</taxon>
        <taxon>Methanobacteriota</taxon>
        <taxon>Stenosarchaea group</taxon>
        <taxon>Halobacteria</taxon>
        <taxon>Halobacteriales</taxon>
        <taxon>Halorubellaceae</taxon>
        <taxon>Haloarchaeobius</taxon>
    </lineage>
</organism>
<feature type="domain" description="PAS" evidence="9">
    <location>
        <begin position="149"/>
        <end position="220"/>
    </location>
</feature>
<dbReference type="SMART" id="SM00387">
    <property type="entry name" value="HATPase_c"/>
    <property type="match status" value="1"/>
</dbReference>
<feature type="domain" description="Response regulatory" evidence="8">
    <location>
        <begin position="20"/>
        <end position="134"/>
    </location>
</feature>
<feature type="domain" description="Histidine kinase" evidence="7">
    <location>
        <begin position="528"/>
        <end position="721"/>
    </location>
</feature>
<dbReference type="CDD" id="cd00082">
    <property type="entry name" value="HisKA"/>
    <property type="match status" value="1"/>
</dbReference>
<dbReference type="CDD" id="cd00075">
    <property type="entry name" value="HATPase"/>
    <property type="match status" value="1"/>
</dbReference>
<dbReference type="Gene3D" id="3.40.50.2300">
    <property type="match status" value="1"/>
</dbReference>
<evidence type="ECO:0000256" key="3">
    <source>
        <dbReference type="ARBA" id="ARBA00022553"/>
    </source>
</evidence>
<dbReference type="InterPro" id="IPR036097">
    <property type="entry name" value="HisK_dim/P_sf"/>
</dbReference>
<dbReference type="AlphaFoldDB" id="A0ABD6DHL0"/>
<evidence type="ECO:0000256" key="1">
    <source>
        <dbReference type="ARBA" id="ARBA00000085"/>
    </source>
</evidence>
<evidence type="ECO:0000313" key="11">
    <source>
        <dbReference type="EMBL" id="MFD1645613.1"/>
    </source>
</evidence>
<dbReference type="Pfam" id="PF00989">
    <property type="entry name" value="PAS"/>
    <property type="match status" value="1"/>
</dbReference>
<dbReference type="InterPro" id="IPR005467">
    <property type="entry name" value="His_kinase_dom"/>
</dbReference>
<dbReference type="Pfam" id="PF02518">
    <property type="entry name" value="HATPase_c"/>
    <property type="match status" value="1"/>
</dbReference>
<dbReference type="InterPro" id="IPR013767">
    <property type="entry name" value="PAS_fold"/>
</dbReference>
<keyword evidence="3 6" id="KW-0597">Phosphoprotein</keyword>
<keyword evidence="5" id="KW-0418">Kinase</keyword>
<keyword evidence="4" id="KW-0808">Transferase</keyword>
<dbReference type="CDD" id="cd00130">
    <property type="entry name" value="PAS"/>
    <property type="match status" value="2"/>
</dbReference>
<dbReference type="InterPro" id="IPR052162">
    <property type="entry name" value="Sensor_kinase/Photoreceptor"/>
</dbReference>
<dbReference type="SMART" id="SM00086">
    <property type="entry name" value="PAC"/>
    <property type="match status" value="1"/>
</dbReference>